<dbReference type="AlphaFoldDB" id="A0A543DY39"/>
<dbReference type="OrthoDB" id="5175904at2"/>
<keyword evidence="1" id="KW-0808">Transferase</keyword>
<dbReference type="EMBL" id="VFPA01000001">
    <property type="protein sequence ID" value="TQM14240.1"/>
    <property type="molecule type" value="Genomic_DNA"/>
</dbReference>
<gene>
    <name evidence="1" type="ORF">FB558_1000</name>
</gene>
<dbReference type="Pfam" id="PF04672">
    <property type="entry name" value="Methyltransf_19"/>
    <property type="match status" value="1"/>
</dbReference>
<dbReference type="GO" id="GO:0008168">
    <property type="term" value="F:methyltransferase activity"/>
    <property type="evidence" value="ECO:0007669"/>
    <property type="project" value="UniProtKB-KW"/>
</dbReference>
<dbReference type="InterPro" id="IPR029063">
    <property type="entry name" value="SAM-dependent_MTases_sf"/>
</dbReference>
<accession>A0A543DY39</accession>
<dbReference type="GO" id="GO:0032259">
    <property type="term" value="P:methylation"/>
    <property type="evidence" value="ECO:0007669"/>
    <property type="project" value="UniProtKB-KW"/>
</dbReference>
<evidence type="ECO:0000313" key="2">
    <source>
        <dbReference type="Proteomes" id="UP000315677"/>
    </source>
</evidence>
<sequence>MDDQVPASSDVDLSRPSIARVYDYLLGGKEHLDVDRRAANALLNVVPEAAEIAKDNRSFLRRGVEYLVGEAGIRQIVDVGSGLPSAGNVHEVAHAVDPGTRIAYVDNDPVVLAHARALLATDERTTVVTADLRKPDSIFDQLGANDLIDLDEPVAVLLSGVLHHLSDDDDPAAVVATVRDRLAAGSHLLITHFLFDDESRAFALERAFLHGGLGSGRFRSWDELRSYFGGWELVEPGLVYANDWRPDEHTRVDGPVHTLYAGGVARKA</sequence>
<dbReference type="SUPFAM" id="SSF53335">
    <property type="entry name" value="S-adenosyl-L-methionine-dependent methyltransferases"/>
    <property type="match status" value="1"/>
</dbReference>
<keyword evidence="2" id="KW-1185">Reference proteome</keyword>
<organism evidence="1 2">
    <name type="scientific">Pseudonocardia kunmingensis</name>
    <dbReference type="NCBI Taxonomy" id="630975"/>
    <lineage>
        <taxon>Bacteria</taxon>
        <taxon>Bacillati</taxon>
        <taxon>Actinomycetota</taxon>
        <taxon>Actinomycetes</taxon>
        <taxon>Pseudonocardiales</taxon>
        <taxon>Pseudonocardiaceae</taxon>
        <taxon>Pseudonocardia</taxon>
    </lineage>
</organism>
<dbReference type="RefSeq" id="WP_142048525.1">
    <property type="nucleotide sequence ID" value="NZ_VFPA01000001.1"/>
</dbReference>
<reference evidence="1 2" key="1">
    <citation type="submission" date="2019-06" db="EMBL/GenBank/DDBJ databases">
        <title>Sequencing the genomes of 1000 actinobacteria strains.</title>
        <authorList>
            <person name="Klenk H.-P."/>
        </authorList>
    </citation>
    <scope>NUCLEOTIDE SEQUENCE [LARGE SCALE GENOMIC DNA]</scope>
    <source>
        <strain evidence="1 2">DSM 45301</strain>
    </source>
</reference>
<evidence type="ECO:0000313" key="1">
    <source>
        <dbReference type="EMBL" id="TQM14240.1"/>
    </source>
</evidence>
<proteinExistence type="predicted"/>
<protein>
    <submittedName>
        <fullName evidence="1">S-adenosyl methyltransferase</fullName>
    </submittedName>
</protein>
<dbReference type="PIRSF" id="PIRSF017393">
    <property type="entry name" value="MTase_SAV2177"/>
    <property type="match status" value="1"/>
</dbReference>
<name>A0A543DY39_9PSEU</name>
<dbReference type="InterPro" id="IPR006764">
    <property type="entry name" value="SAM_dep_MeTrfase_SAV2177_type"/>
</dbReference>
<comment type="caution">
    <text evidence="1">The sequence shown here is derived from an EMBL/GenBank/DDBJ whole genome shotgun (WGS) entry which is preliminary data.</text>
</comment>
<keyword evidence="1" id="KW-0489">Methyltransferase</keyword>
<dbReference type="CDD" id="cd02440">
    <property type="entry name" value="AdoMet_MTases"/>
    <property type="match status" value="1"/>
</dbReference>
<dbReference type="Gene3D" id="3.40.50.150">
    <property type="entry name" value="Vaccinia Virus protein VP39"/>
    <property type="match status" value="1"/>
</dbReference>
<dbReference type="Proteomes" id="UP000315677">
    <property type="component" value="Unassembled WGS sequence"/>
</dbReference>